<evidence type="ECO:0000313" key="2">
    <source>
        <dbReference type="EMBL" id="AIF11242.1"/>
    </source>
</evidence>
<reference evidence="2" key="1">
    <citation type="journal article" date="2014" name="Genome Biol. Evol.">
        <title>Pangenome evidence for extensive interdomain horizontal transfer affecting lineage core and shell genes in uncultured planktonic thaumarchaeota and euryarchaeota.</title>
        <authorList>
            <person name="Deschamps P."/>
            <person name="Zivanovic Y."/>
            <person name="Moreira D."/>
            <person name="Rodriguez-Valera F."/>
            <person name="Lopez-Garcia P."/>
        </authorList>
    </citation>
    <scope>NUCLEOTIDE SEQUENCE</scope>
</reference>
<dbReference type="SUPFAM" id="SSF52540">
    <property type="entry name" value="P-loop containing nucleoside triphosphate hydrolases"/>
    <property type="match status" value="1"/>
</dbReference>
<proteinExistence type="predicted"/>
<dbReference type="InterPro" id="IPR027417">
    <property type="entry name" value="P-loop_NTPase"/>
</dbReference>
<dbReference type="EMBL" id="KF900912">
    <property type="protein sequence ID" value="AIF11242.1"/>
    <property type="molecule type" value="Genomic_DNA"/>
</dbReference>
<dbReference type="SMART" id="SM00382">
    <property type="entry name" value="AAA"/>
    <property type="match status" value="1"/>
</dbReference>
<dbReference type="InterPro" id="IPR043964">
    <property type="entry name" value="P-loop_TraG"/>
</dbReference>
<dbReference type="Pfam" id="PF19044">
    <property type="entry name" value="P-loop_TraG"/>
    <property type="match status" value="1"/>
</dbReference>
<dbReference type="InterPro" id="IPR003593">
    <property type="entry name" value="AAA+_ATPase"/>
</dbReference>
<organism evidence="2">
    <name type="scientific">uncultured marine group II/III euryarchaeote KM3_51_D01</name>
    <dbReference type="NCBI Taxonomy" id="1456454"/>
    <lineage>
        <taxon>Archaea</taxon>
        <taxon>Methanobacteriati</taxon>
        <taxon>Methanobacteriota</taxon>
        <taxon>environmental samples</taxon>
    </lineage>
</organism>
<accession>A0A075H9T4</accession>
<protein>
    <submittedName>
        <fullName evidence="2">Type IV secretory pathway VirB4 protein-like protein</fullName>
    </submittedName>
</protein>
<dbReference type="AlphaFoldDB" id="A0A075H9T4"/>
<feature type="domain" description="AAA+ ATPase" evidence="1">
    <location>
        <begin position="233"/>
        <end position="519"/>
    </location>
</feature>
<dbReference type="Gene3D" id="3.40.50.300">
    <property type="entry name" value="P-loop containing nucleotide triphosphate hydrolases"/>
    <property type="match status" value="1"/>
</dbReference>
<sequence>MLSLKKKKTEKNRIREILKPSAVEIEQDKITINNRHNRIVMVAGWPGRVQEGFLDRIITAKGEFDISMHIHPMTNDDSRVYLDNAIKKMDSDNFSLKKTGSSSATLTNKIADANSTLKKVEFGEERLFDTSLYVNVKAYDDSGLEKQTKKVESIMSSVKIVPRRPGYKMREGIESVLPFARNRLGVKRALTTSALSALFPFTTSYLELEDGGVLLGVNEKNSIPIIQDIFRFRNPNGIVVGSSGSGKSFAAKLLATRVMWNGAKVRIIDPEGEYAALASALGGKVVKISRDSKTCINILDFMGQGYNEKRESLMSSFAVLFGDMSSYQKSRLERAILSTYKMKGIEKEDRESWENSPPILSDLHKALSDERGKAETQKQKDEILSIMCKMDMFVEEDGLFSYLNSGTQMEFENQLVVFDISEMSEHIQPLILHMILEYLNYEMRRDRERSFVIVDEVWKLLREPAVVDHIFKMVKTSRKWNMSLFLITQQVRDLANSEAGEAVLANTSFKYIFGHEASDMKYSQPFFGMNEREKQIILTAKPGEGVLMLGDSHYNIKIEASPEETDLVTTDADLLRNKEES</sequence>
<evidence type="ECO:0000259" key="1">
    <source>
        <dbReference type="SMART" id="SM00382"/>
    </source>
</evidence>
<dbReference type="CDD" id="cd01127">
    <property type="entry name" value="TrwB_TraG_TraD_VirD4"/>
    <property type="match status" value="2"/>
</dbReference>
<dbReference type="Gene3D" id="1.10.8.730">
    <property type="match status" value="1"/>
</dbReference>
<dbReference type="InterPro" id="IPR051162">
    <property type="entry name" value="T4SS_component"/>
</dbReference>
<dbReference type="PANTHER" id="PTHR30121:SF6">
    <property type="entry name" value="SLR6007 PROTEIN"/>
    <property type="match status" value="1"/>
</dbReference>
<dbReference type="PANTHER" id="PTHR30121">
    <property type="entry name" value="UNCHARACTERIZED PROTEIN YJGR-RELATED"/>
    <property type="match status" value="1"/>
</dbReference>
<name>A0A075H9T4_9EURY</name>